<dbReference type="Gene3D" id="3.30.2180.10">
    <property type="entry name" value="ATP12-like"/>
    <property type="match status" value="1"/>
</dbReference>
<evidence type="ECO:0000256" key="5">
    <source>
        <dbReference type="ARBA" id="ARBA00023186"/>
    </source>
</evidence>
<evidence type="ECO:0000313" key="7">
    <source>
        <dbReference type="Proteomes" id="UP000077266"/>
    </source>
</evidence>
<evidence type="ECO:0000256" key="2">
    <source>
        <dbReference type="ARBA" id="ARBA00008231"/>
    </source>
</evidence>
<gene>
    <name evidence="6" type="ORF">EXIGLDRAFT_768570</name>
</gene>
<dbReference type="Proteomes" id="UP000077266">
    <property type="component" value="Unassembled WGS sequence"/>
</dbReference>
<name>A0A165I3F5_EXIGL</name>
<dbReference type="STRING" id="1314781.A0A165I3F5"/>
<keyword evidence="5" id="KW-0143">Chaperone</keyword>
<dbReference type="GO" id="GO:0005739">
    <property type="term" value="C:mitochondrion"/>
    <property type="evidence" value="ECO:0007669"/>
    <property type="project" value="UniProtKB-SubCell"/>
</dbReference>
<proteinExistence type="inferred from homology"/>
<dbReference type="PANTHER" id="PTHR21013">
    <property type="entry name" value="ATP SYNTHASE MITOCHONDRIAL F1 COMPLEX ASSEMBLY FACTOR 2/ATP12 PROTEIN, MITOCHONDRIAL PRECURSOR"/>
    <property type="match status" value="1"/>
</dbReference>
<dbReference type="InterPro" id="IPR011419">
    <property type="entry name" value="ATP12_ATP_synth-F1-assembly"/>
</dbReference>
<organism evidence="6 7">
    <name type="scientific">Exidia glandulosa HHB12029</name>
    <dbReference type="NCBI Taxonomy" id="1314781"/>
    <lineage>
        <taxon>Eukaryota</taxon>
        <taxon>Fungi</taxon>
        <taxon>Dikarya</taxon>
        <taxon>Basidiomycota</taxon>
        <taxon>Agaricomycotina</taxon>
        <taxon>Agaricomycetes</taxon>
        <taxon>Auriculariales</taxon>
        <taxon>Exidiaceae</taxon>
        <taxon>Exidia</taxon>
    </lineage>
</organism>
<dbReference type="FunCoup" id="A0A165I3F5">
    <property type="interactions" value="381"/>
</dbReference>
<evidence type="ECO:0000256" key="4">
    <source>
        <dbReference type="ARBA" id="ARBA00023128"/>
    </source>
</evidence>
<keyword evidence="3" id="KW-0809">Transit peptide</keyword>
<dbReference type="PANTHER" id="PTHR21013:SF10">
    <property type="entry name" value="ATP SYNTHASE MITOCHONDRIAL F1 COMPLEX ASSEMBLY FACTOR 2"/>
    <property type="match status" value="1"/>
</dbReference>
<reference evidence="6 7" key="1">
    <citation type="journal article" date="2016" name="Mol. Biol. Evol.">
        <title>Comparative Genomics of Early-Diverging Mushroom-Forming Fungi Provides Insights into the Origins of Lignocellulose Decay Capabilities.</title>
        <authorList>
            <person name="Nagy L.G."/>
            <person name="Riley R."/>
            <person name="Tritt A."/>
            <person name="Adam C."/>
            <person name="Daum C."/>
            <person name="Floudas D."/>
            <person name="Sun H."/>
            <person name="Yadav J.S."/>
            <person name="Pangilinan J."/>
            <person name="Larsson K.H."/>
            <person name="Matsuura K."/>
            <person name="Barry K."/>
            <person name="Labutti K."/>
            <person name="Kuo R."/>
            <person name="Ohm R.A."/>
            <person name="Bhattacharya S.S."/>
            <person name="Shirouzu T."/>
            <person name="Yoshinaga Y."/>
            <person name="Martin F.M."/>
            <person name="Grigoriev I.V."/>
            <person name="Hibbett D.S."/>
        </authorList>
    </citation>
    <scope>NUCLEOTIDE SEQUENCE [LARGE SCALE GENOMIC DNA]</scope>
    <source>
        <strain evidence="6 7">HHB12029</strain>
    </source>
</reference>
<dbReference type="InterPro" id="IPR042272">
    <property type="entry name" value="ATP12_ATP_synth-F1-assembly_N"/>
</dbReference>
<keyword evidence="7" id="KW-1185">Reference proteome</keyword>
<dbReference type="EMBL" id="KV426000">
    <property type="protein sequence ID" value="KZV92840.1"/>
    <property type="molecule type" value="Genomic_DNA"/>
</dbReference>
<comment type="similarity">
    <text evidence="2">Belongs to the ATP12 family.</text>
</comment>
<keyword evidence="4" id="KW-0496">Mitochondrion</keyword>
<sequence length="253" mass="28198">MATVQQPDGPSDAKKAEITLKRFWKAADVEEKPDAFFVTLDKRPLKTPGGKRLEIPKSKRLLATLVAYEWDNQEKLIKPHALPLTSLAARALDDLTNEQNRAEVCAALIKYLDTDSICFHGDEPEGLVKLQNAHWDPIIDWARKEFDVELTVFTGLFGSSQPAETKAKLAKVLEDMDAWQLAGLERAVYASKSLIVALALVRGRITPEEAAQAAHVEVLSQIQRWGEVEDSHDVDHQDIRRQLGSVVCLLANV</sequence>
<evidence type="ECO:0000313" key="6">
    <source>
        <dbReference type="EMBL" id="KZV92840.1"/>
    </source>
</evidence>
<comment type="subcellular location">
    <subcellularLocation>
        <location evidence="1">Mitochondrion</location>
    </subcellularLocation>
</comment>
<dbReference type="SUPFAM" id="SSF160909">
    <property type="entry name" value="ATP12-like"/>
    <property type="match status" value="1"/>
</dbReference>
<accession>A0A165I3F5</accession>
<dbReference type="AlphaFoldDB" id="A0A165I3F5"/>
<evidence type="ECO:0000256" key="1">
    <source>
        <dbReference type="ARBA" id="ARBA00004173"/>
    </source>
</evidence>
<dbReference type="Gene3D" id="1.10.3580.10">
    <property type="entry name" value="ATP12 ATPase"/>
    <property type="match status" value="1"/>
</dbReference>
<protein>
    <submittedName>
        <fullName evidence="6">ATP12-domain-containing protein</fullName>
    </submittedName>
</protein>
<dbReference type="Pfam" id="PF07542">
    <property type="entry name" value="ATP12"/>
    <property type="match status" value="1"/>
</dbReference>
<dbReference type="InterPro" id="IPR023335">
    <property type="entry name" value="ATP12_ortho_dom_sf"/>
</dbReference>
<evidence type="ECO:0000256" key="3">
    <source>
        <dbReference type="ARBA" id="ARBA00022946"/>
    </source>
</evidence>
<dbReference type="InParanoid" id="A0A165I3F5"/>
<dbReference type="OrthoDB" id="5673at2759"/>
<dbReference type="GO" id="GO:0033615">
    <property type="term" value="P:mitochondrial proton-transporting ATP synthase complex assembly"/>
    <property type="evidence" value="ECO:0007669"/>
    <property type="project" value="TreeGrafter"/>
</dbReference>